<feature type="domain" description="Malonyl-CoA:ACP transacylase (MAT)" evidence="11">
    <location>
        <begin position="330"/>
        <end position="624"/>
    </location>
</feature>
<organism evidence="12">
    <name type="scientific">Cladocopium goreaui</name>
    <dbReference type="NCBI Taxonomy" id="2562237"/>
    <lineage>
        <taxon>Eukaryota</taxon>
        <taxon>Sar</taxon>
        <taxon>Alveolata</taxon>
        <taxon>Dinophyceae</taxon>
        <taxon>Suessiales</taxon>
        <taxon>Symbiodiniaceae</taxon>
        <taxon>Cladocopium</taxon>
    </lineage>
</organism>
<dbReference type="GO" id="GO:0004315">
    <property type="term" value="F:3-oxoacyl-[acyl-carrier-protein] synthase activity"/>
    <property type="evidence" value="ECO:0007669"/>
    <property type="project" value="InterPro"/>
</dbReference>
<keyword evidence="5" id="KW-0808">Transferase</keyword>
<evidence type="ECO:0000256" key="2">
    <source>
        <dbReference type="ARBA" id="ARBA00008642"/>
    </source>
</evidence>
<name>A0A9P1BGU3_9DINO</name>
<dbReference type="Gene3D" id="3.30.70.250">
    <property type="entry name" value="Malonyl-CoA ACP transacylase, ACP-binding"/>
    <property type="match status" value="1"/>
</dbReference>
<keyword evidence="14" id="KW-1185">Reference proteome</keyword>
<dbReference type="Gene3D" id="3.40.47.10">
    <property type="match status" value="1"/>
</dbReference>
<dbReference type="CDD" id="cd00830">
    <property type="entry name" value="KAS_III"/>
    <property type="match status" value="1"/>
</dbReference>
<dbReference type="InterPro" id="IPR013747">
    <property type="entry name" value="ACP_syn_III_C"/>
</dbReference>
<dbReference type="SUPFAM" id="SSF55048">
    <property type="entry name" value="Probable ACP-binding domain of malonyl-CoA ACP transacylase"/>
    <property type="match status" value="1"/>
</dbReference>
<dbReference type="SUPFAM" id="SSF53901">
    <property type="entry name" value="Thiolase-like"/>
    <property type="match status" value="1"/>
</dbReference>
<dbReference type="PANTHER" id="PTHR47170">
    <property type="entry name" value="MALONYL-COA ACP TRANSACYLASE, ACP-BINDING"/>
    <property type="match status" value="1"/>
</dbReference>
<dbReference type="Gene3D" id="3.40.366.10">
    <property type="entry name" value="Malonyl-Coenzyme A Acyl Carrier Protein, domain 2"/>
    <property type="match status" value="1"/>
</dbReference>
<evidence type="ECO:0000256" key="9">
    <source>
        <dbReference type="ARBA" id="ARBA00052419"/>
    </source>
</evidence>
<dbReference type="AlphaFoldDB" id="A0A9P1BGU3"/>
<dbReference type="EMBL" id="CAMXCT020000001">
    <property type="protein sequence ID" value="CAL1125625.1"/>
    <property type="molecule type" value="Genomic_DNA"/>
</dbReference>
<dbReference type="EMBL" id="CAMXCT010000001">
    <property type="protein sequence ID" value="CAI3972250.1"/>
    <property type="molecule type" value="Genomic_DNA"/>
</dbReference>
<evidence type="ECO:0000256" key="3">
    <source>
        <dbReference type="ARBA" id="ARBA00012333"/>
    </source>
</evidence>
<dbReference type="SMART" id="SM00827">
    <property type="entry name" value="PKS_AT"/>
    <property type="match status" value="1"/>
</dbReference>
<protein>
    <recommendedName>
        <fullName evidence="3">beta-ketoacyl-[acyl-carrier-protein] synthase III</fullName>
        <ecNumber evidence="3">2.3.1.180</ecNumber>
    </recommendedName>
</protein>
<comment type="similarity">
    <text evidence="2">Belongs to the thiolase-like superfamily. FabH family.</text>
</comment>
<dbReference type="InterPro" id="IPR004410">
    <property type="entry name" value="Malonyl_CoA-ACP_transAc_FabD"/>
</dbReference>
<dbReference type="InterPro" id="IPR052760">
    <property type="entry name" value="Mitochondrial_malonyltrans"/>
</dbReference>
<keyword evidence="6" id="KW-0276">Fatty acid metabolism</keyword>
<reference evidence="12" key="1">
    <citation type="submission" date="2022-10" db="EMBL/GenBank/DDBJ databases">
        <authorList>
            <person name="Chen Y."/>
            <person name="Dougan E. K."/>
            <person name="Chan C."/>
            <person name="Rhodes N."/>
            <person name="Thang M."/>
        </authorList>
    </citation>
    <scope>NUCLEOTIDE SEQUENCE</scope>
</reference>
<proteinExistence type="inferred from homology"/>
<dbReference type="NCBIfam" id="NF006829">
    <property type="entry name" value="PRK09352.1"/>
    <property type="match status" value="1"/>
</dbReference>
<evidence type="ECO:0000256" key="7">
    <source>
        <dbReference type="ARBA" id="ARBA00023098"/>
    </source>
</evidence>
<evidence type="ECO:0000259" key="11">
    <source>
        <dbReference type="SMART" id="SM00827"/>
    </source>
</evidence>
<dbReference type="InterPro" id="IPR016035">
    <property type="entry name" value="Acyl_Trfase/lysoPLipase"/>
</dbReference>
<keyword evidence="7" id="KW-0443">Lipid metabolism</keyword>
<evidence type="ECO:0000256" key="8">
    <source>
        <dbReference type="ARBA" id="ARBA00023160"/>
    </source>
</evidence>
<dbReference type="OrthoDB" id="541883at2759"/>
<dbReference type="PANTHER" id="PTHR47170:SF2">
    <property type="entry name" value="MALONYL-COA:ACP TRANSACYLASE (MAT) DOMAIN-CONTAINING PROTEIN"/>
    <property type="match status" value="1"/>
</dbReference>
<reference evidence="13" key="2">
    <citation type="submission" date="2024-04" db="EMBL/GenBank/DDBJ databases">
        <authorList>
            <person name="Chen Y."/>
            <person name="Shah S."/>
            <person name="Dougan E. K."/>
            <person name="Thang M."/>
            <person name="Chan C."/>
        </authorList>
    </citation>
    <scope>NUCLEOTIDE SEQUENCE [LARGE SCALE GENOMIC DNA]</scope>
</reference>
<dbReference type="Proteomes" id="UP001152797">
    <property type="component" value="Unassembled WGS sequence"/>
</dbReference>
<accession>A0A9P1BGU3</accession>
<dbReference type="InterPro" id="IPR014043">
    <property type="entry name" value="Acyl_transferase_dom"/>
</dbReference>
<evidence type="ECO:0000313" key="13">
    <source>
        <dbReference type="EMBL" id="CAL1125625.1"/>
    </source>
</evidence>
<dbReference type="GO" id="GO:0033818">
    <property type="term" value="F:beta-ketoacyl-acyl-carrier-protein synthase III activity"/>
    <property type="evidence" value="ECO:0007669"/>
    <property type="project" value="UniProtKB-EC"/>
</dbReference>
<evidence type="ECO:0000313" key="12">
    <source>
        <dbReference type="EMBL" id="CAI3972250.1"/>
    </source>
</evidence>
<evidence type="ECO:0000256" key="5">
    <source>
        <dbReference type="ARBA" id="ARBA00022679"/>
    </source>
</evidence>
<dbReference type="HAMAP" id="MF_01815">
    <property type="entry name" value="FabH"/>
    <property type="match status" value="1"/>
</dbReference>
<evidence type="ECO:0000256" key="6">
    <source>
        <dbReference type="ARBA" id="ARBA00022832"/>
    </source>
</evidence>
<sequence length="625" mass="67783">MQVNQRAAIIGTGSYVPKRILSNADLEQLVDTSEQWIVERTGIRERRVAAEDEATSNMAAVAAQRACADANIEPSDLDLIIVCTVTPDQIVPSTASLVQAHIGAVNAGAFDLQAACAGFVYGLSVASSMIATGMHRRVLLIGADTLTRYVDYTDRKTCILFGDGAGAVVLAATDEDRGVMHYNLHADGEHSQVICIPAGGTRTPSTHDTVALRQHFIQVEGRRVFKFATNAFVDLTRDLMKDCNLKPEDVALIVPHQVNARIIEAAMKRLEFPREKCFSNIDRYGNTSAASIPIALDEACREKRATLGRVRVLSVQRCVKGPYVSRIAFLFPGQGAQFVGMGRELAERLPAARQLYDRADEILGYSLSKLCFEGPAEELDSTIRSQPALFVTSLAALESLRDESPDVVLSCEAAAGLSLGEYIAMVFAGVFDFESGLRLVQLRGEAMQDAADATPSGMVSVLGLEQVQVETLCEHARGDDILEVANLLCPGNIVVSGSNAACERVAELAEKHGAMKAVPLAVAGAFHTTIMTPAVARLEAALKDVKMSSPKIPVISNVDARPHEDPEEIRQLLVKQVVHSVRWEDSMRYLMGEGFDQFYEVGPGRVLRGLLRRIDRKATCQSVMS</sequence>
<comment type="caution">
    <text evidence="12">The sequence shown here is derived from an EMBL/GenBank/DDBJ whole genome shotgun (WGS) entry which is preliminary data.</text>
</comment>
<keyword evidence="8" id="KW-0275">Fatty acid biosynthesis</keyword>
<dbReference type="Pfam" id="PF08541">
    <property type="entry name" value="ACP_syn_III_C"/>
    <property type="match status" value="1"/>
</dbReference>
<evidence type="ECO:0000256" key="1">
    <source>
        <dbReference type="ARBA" id="ARBA00005194"/>
    </source>
</evidence>
<evidence type="ECO:0000313" key="14">
    <source>
        <dbReference type="Proteomes" id="UP001152797"/>
    </source>
</evidence>
<dbReference type="NCBIfam" id="TIGR00128">
    <property type="entry name" value="fabD"/>
    <property type="match status" value="1"/>
</dbReference>
<dbReference type="EC" id="2.3.1.180" evidence="3"/>
<dbReference type="Pfam" id="PF08545">
    <property type="entry name" value="ACP_syn_III"/>
    <property type="match status" value="1"/>
</dbReference>
<evidence type="ECO:0000256" key="4">
    <source>
        <dbReference type="ARBA" id="ARBA00022516"/>
    </source>
</evidence>
<dbReference type="FunFam" id="3.40.47.10:FF:000004">
    <property type="entry name" value="3-oxoacyl-[acyl-carrier-protein] synthase 3"/>
    <property type="match status" value="1"/>
</dbReference>
<dbReference type="InterPro" id="IPR016039">
    <property type="entry name" value="Thiolase-like"/>
</dbReference>
<dbReference type="InterPro" id="IPR001227">
    <property type="entry name" value="Ac_transferase_dom_sf"/>
</dbReference>
<keyword evidence="4" id="KW-0444">Lipid biosynthesis</keyword>
<dbReference type="GO" id="GO:0004314">
    <property type="term" value="F:[acyl-carrier-protein] S-malonyltransferase activity"/>
    <property type="evidence" value="ECO:0007669"/>
    <property type="project" value="InterPro"/>
</dbReference>
<dbReference type="EMBL" id="CAMXCT030000001">
    <property type="protein sequence ID" value="CAL4759562.1"/>
    <property type="molecule type" value="Genomic_DNA"/>
</dbReference>
<dbReference type="InterPro" id="IPR004655">
    <property type="entry name" value="FabH"/>
</dbReference>
<evidence type="ECO:0000256" key="10">
    <source>
        <dbReference type="ARBA" id="ARBA00057449"/>
    </source>
</evidence>
<dbReference type="GO" id="GO:0006633">
    <property type="term" value="P:fatty acid biosynthetic process"/>
    <property type="evidence" value="ECO:0007669"/>
    <property type="project" value="UniProtKB-KW"/>
</dbReference>
<comment type="catalytic activity">
    <reaction evidence="9">
        <text>malonyl-[ACP] + acetyl-CoA + H(+) = 3-oxobutanoyl-[ACP] + CO2 + CoA</text>
        <dbReference type="Rhea" id="RHEA:12080"/>
        <dbReference type="Rhea" id="RHEA-COMP:9623"/>
        <dbReference type="Rhea" id="RHEA-COMP:9625"/>
        <dbReference type="ChEBI" id="CHEBI:15378"/>
        <dbReference type="ChEBI" id="CHEBI:16526"/>
        <dbReference type="ChEBI" id="CHEBI:57287"/>
        <dbReference type="ChEBI" id="CHEBI:57288"/>
        <dbReference type="ChEBI" id="CHEBI:78449"/>
        <dbReference type="ChEBI" id="CHEBI:78450"/>
        <dbReference type="EC" id="2.3.1.180"/>
    </reaction>
</comment>
<comment type="pathway">
    <text evidence="1">Lipid metabolism; fatty acid biosynthesis.</text>
</comment>
<dbReference type="SUPFAM" id="SSF52151">
    <property type="entry name" value="FabD/lysophospholipase-like"/>
    <property type="match status" value="1"/>
</dbReference>
<gene>
    <name evidence="12" type="ORF">C1SCF055_LOCUS840</name>
</gene>
<dbReference type="NCBIfam" id="TIGR00747">
    <property type="entry name" value="fabH"/>
    <property type="match status" value="1"/>
</dbReference>
<dbReference type="InterPro" id="IPR016036">
    <property type="entry name" value="Malonyl_transacylase_ACP-bd"/>
</dbReference>
<dbReference type="Pfam" id="PF00698">
    <property type="entry name" value="Acyl_transf_1"/>
    <property type="match status" value="1"/>
</dbReference>
<comment type="function">
    <text evidence="10">Catalyzes the condensation reaction of fatty acid synthesis by the addition to an acyl acceptor of two carbons from malonyl-ACP. KAS III catalyzes the first condensation reaction which initiates fatty acid synthesis and may therefore play a role in governing the total rate of fatty acid production. Possesses both acetoacetyl-ACP synthase and acetyl transacylase activities.</text>
</comment>
<dbReference type="InterPro" id="IPR013751">
    <property type="entry name" value="ACP_syn_III_N"/>
</dbReference>